<dbReference type="AlphaFoldDB" id="A0ABD2MWM1"/>
<comment type="subcellular location">
    <subcellularLocation>
        <location evidence="1">Membrane</location>
        <topology evidence="1">Multi-pass membrane protein</topology>
    </subcellularLocation>
</comment>
<feature type="transmembrane region" description="Helical" evidence="6">
    <location>
        <begin position="369"/>
        <end position="392"/>
    </location>
</feature>
<dbReference type="PROSITE" id="PS00216">
    <property type="entry name" value="SUGAR_TRANSPORT_1"/>
    <property type="match status" value="1"/>
</dbReference>
<feature type="transmembrane region" description="Helical" evidence="6">
    <location>
        <begin position="161"/>
        <end position="183"/>
    </location>
</feature>
<sequence length="480" mass="52971">MKEENGEQVEDKKEDIMRSLKGIGKTPVTRQFLVAFGPIVITGVLGMTEGYSSILLPQLQNENSTIQVDTKIASLIASMASFPMVGGCIAGGYAMEKIGRKAIHIWACLPLVLGWFIIAAAPNSLLIIMGRFLTGVSDGLLGPPTGVYIAETAQPSIRGALIMATCVAIAVGVFSVHLMGIFFTWRTTALISGLIPIPIAVLMYFMPESPTFLAKIERIEEAKKAFYWCRGTSKESNRELQELIERQEELNNTPKMSLRQQARGLSKPEFWKPTVIISVLFFTSQITGNNAIASYSITILQECGVSGEFFDEYMAMVVMDSSRLISSVISCILVNTLRRRSLALLSGYGVTVMLFLLCSYLFISPLLSFNSPFLVLMILVGYVCSIAFGLLPLSWTMMGEVFPLAYRGLGTGISSSVCYLFLYLVVQTFPLLLLFFGDIFCVFLVYCVCTLGGTVFLTFFLPETKDKPLFVIEDNFKNEK</sequence>
<dbReference type="InterPro" id="IPR005829">
    <property type="entry name" value="Sugar_transporter_CS"/>
</dbReference>
<evidence type="ECO:0000256" key="3">
    <source>
        <dbReference type="ARBA" id="ARBA00022989"/>
    </source>
</evidence>
<comment type="caution">
    <text evidence="8">The sequence shown here is derived from an EMBL/GenBank/DDBJ whole genome shotgun (WGS) entry which is preliminary data.</text>
</comment>
<reference evidence="8 9" key="1">
    <citation type="journal article" date="2021" name="BMC Biol.">
        <title>Horizontally acquired antibacterial genes associated with adaptive radiation of ladybird beetles.</title>
        <authorList>
            <person name="Li H.S."/>
            <person name="Tang X.F."/>
            <person name="Huang Y.H."/>
            <person name="Xu Z.Y."/>
            <person name="Chen M.L."/>
            <person name="Du X.Y."/>
            <person name="Qiu B.Y."/>
            <person name="Chen P.T."/>
            <person name="Zhang W."/>
            <person name="Slipinski A."/>
            <person name="Escalona H.E."/>
            <person name="Waterhouse R.M."/>
            <person name="Zwick A."/>
            <person name="Pang H."/>
        </authorList>
    </citation>
    <scope>NUCLEOTIDE SEQUENCE [LARGE SCALE GENOMIC DNA]</scope>
    <source>
        <strain evidence="8">SYSU2018</strain>
    </source>
</reference>
<proteinExistence type="predicted"/>
<dbReference type="InterPro" id="IPR005828">
    <property type="entry name" value="MFS_sugar_transport-like"/>
</dbReference>
<evidence type="ECO:0000259" key="7">
    <source>
        <dbReference type="PROSITE" id="PS50850"/>
    </source>
</evidence>
<dbReference type="Pfam" id="PF00083">
    <property type="entry name" value="Sugar_tr"/>
    <property type="match status" value="1"/>
</dbReference>
<gene>
    <name evidence="8" type="ORF">HHI36_021331</name>
</gene>
<feature type="transmembrane region" description="Helical" evidence="6">
    <location>
        <begin position="72"/>
        <end position="95"/>
    </location>
</feature>
<dbReference type="Proteomes" id="UP001516400">
    <property type="component" value="Unassembled WGS sequence"/>
</dbReference>
<dbReference type="PANTHER" id="PTHR48021">
    <property type="match status" value="1"/>
</dbReference>
<dbReference type="GO" id="GO:0016020">
    <property type="term" value="C:membrane"/>
    <property type="evidence" value="ECO:0007669"/>
    <property type="project" value="UniProtKB-SubCell"/>
</dbReference>
<evidence type="ECO:0000256" key="5">
    <source>
        <dbReference type="ARBA" id="ARBA00023180"/>
    </source>
</evidence>
<feature type="transmembrane region" description="Helical" evidence="6">
    <location>
        <begin position="32"/>
        <end position="52"/>
    </location>
</feature>
<dbReference type="FunFam" id="1.20.1250.20:FF:000249">
    <property type="entry name" value="facilitated trehalose transporter Tret1"/>
    <property type="match status" value="1"/>
</dbReference>
<keyword evidence="4 6" id="KW-0472">Membrane</keyword>
<dbReference type="PROSITE" id="PS00217">
    <property type="entry name" value="SUGAR_TRANSPORT_2"/>
    <property type="match status" value="1"/>
</dbReference>
<feature type="transmembrane region" description="Helical" evidence="6">
    <location>
        <begin position="189"/>
        <end position="206"/>
    </location>
</feature>
<evidence type="ECO:0000256" key="2">
    <source>
        <dbReference type="ARBA" id="ARBA00022692"/>
    </source>
</evidence>
<evidence type="ECO:0000256" key="6">
    <source>
        <dbReference type="SAM" id="Phobius"/>
    </source>
</evidence>
<keyword evidence="3 6" id="KW-1133">Transmembrane helix</keyword>
<feature type="transmembrane region" description="Helical" evidence="6">
    <location>
        <begin position="432"/>
        <end position="461"/>
    </location>
</feature>
<dbReference type="EMBL" id="JABFTP020000042">
    <property type="protein sequence ID" value="KAL3270809.1"/>
    <property type="molecule type" value="Genomic_DNA"/>
</dbReference>
<protein>
    <recommendedName>
        <fullName evidence="7">Major facilitator superfamily (MFS) profile domain-containing protein</fullName>
    </recommendedName>
</protein>
<keyword evidence="9" id="KW-1185">Reference proteome</keyword>
<dbReference type="PRINTS" id="PR00171">
    <property type="entry name" value="SUGRTRNSPORT"/>
</dbReference>
<dbReference type="InterPro" id="IPR036259">
    <property type="entry name" value="MFS_trans_sf"/>
</dbReference>
<dbReference type="SUPFAM" id="SSF103473">
    <property type="entry name" value="MFS general substrate transporter"/>
    <property type="match status" value="1"/>
</dbReference>
<name>A0ABD2MWM1_9CUCU</name>
<dbReference type="PROSITE" id="PS50850">
    <property type="entry name" value="MFS"/>
    <property type="match status" value="1"/>
</dbReference>
<organism evidence="8 9">
    <name type="scientific">Cryptolaemus montrouzieri</name>
    <dbReference type="NCBI Taxonomy" id="559131"/>
    <lineage>
        <taxon>Eukaryota</taxon>
        <taxon>Metazoa</taxon>
        <taxon>Ecdysozoa</taxon>
        <taxon>Arthropoda</taxon>
        <taxon>Hexapoda</taxon>
        <taxon>Insecta</taxon>
        <taxon>Pterygota</taxon>
        <taxon>Neoptera</taxon>
        <taxon>Endopterygota</taxon>
        <taxon>Coleoptera</taxon>
        <taxon>Polyphaga</taxon>
        <taxon>Cucujiformia</taxon>
        <taxon>Coccinelloidea</taxon>
        <taxon>Coccinellidae</taxon>
        <taxon>Scymninae</taxon>
        <taxon>Scymnini</taxon>
        <taxon>Cryptolaemus</taxon>
    </lineage>
</organism>
<dbReference type="InterPro" id="IPR003663">
    <property type="entry name" value="Sugar/inositol_transpt"/>
</dbReference>
<dbReference type="InterPro" id="IPR050549">
    <property type="entry name" value="MFS_Trehalose_Transporter"/>
</dbReference>
<feature type="transmembrane region" description="Helical" evidence="6">
    <location>
        <begin position="102"/>
        <end position="121"/>
    </location>
</feature>
<feature type="domain" description="Major facilitator superfamily (MFS) profile" evidence="7">
    <location>
        <begin position="30"/>
        <end position="465"/>
    </location>
</feature>
<evidence type="ECO:0000256" key="4">
    <source>
        <dbReference type="ARBA" id="ARBA00023136"/>
    </source>
</evidence>
<keyword evidence="5" id="KW-0325">Glycoprotein</keyword>
<evidence type="ECO:0000313" key="8">
    <source>
        <dbReference type="EMBL" id="KAL3270809.1"/>
    </source>
</evidence>
<evidence type="ECO:0000256" key="1">
    <source>
        <dbReference type="ARBA" id="ARBA00004141"/>
    </source>
</evidence>
<feature type="transmembrane region" description="Helical" evidence="6">
    <location>
        <begin position="404"/>
        <end position="426"/>
    </location>
</feature>
<evidence type="ECO:0000313" key="9">
    <source>
        <dbReference type="Proteomes" id="UP001516400"/>
    </source>
</evidence>
<dbReference type="PANTHER" id="PTHR48021:SF68">
    <property type="entry name" value="MAJOR FACILITATOR SUPERFAMILY (MFS) PROFILE DOMAIN-CONTAINING PROTEIN"/>
    <property type="match status" value="1"/>
</dbReference>
<dbReference type="InterPro" id="IPR020846">
    <property type="entry name" value="MFS_dom"/>
</dbReference>
<accession>A0ABD2MWM1</accession>
<keyword evidence="2 6" id="KW-0812">Transmembrane</keyword>
<dbReference type="Gene3D" id="1.20.1250.20">
    <property type="entry name" value="MFS general substrate transporter like domains"/>
    <property type="match status" value="1"/>
</dbReference>
<feature type="transmembrane region" description="Helical" evidence="6">
    <location>
        <begin position="342"/>
        <end position="363"/>
    </location>
</feature>